<dbReference type="PANTHER" id="PTHR42791">
    <property type="entry name" value="GNAT FAMILY ACETYLTRANSFERASE"/>
    <property type="match status" value="1"/>
</dbReference>
<dbReference type="InterPro" id="IPR016181">
    <property type="entry name" value="Acyl_CoA_acyltransferase"/>
</dbReference>
<sequence length="208" mass="22881">MNDSSAVAPFARSMLDVADDTLVAAFMDDSLFRWVFPDPATRPRRLRRLNRVPLEYGLRYGYVRQSDEGRCVAIWIPPGEPMSPGRMVRSGMLAVPFRTGLGPMARFGGANGVMDKIHKRHMDGPHWELLIVGVDPALQGRGRGSALVRDGLARADEAGLPCYLNTNTPANVPFYERLGFSVLEEATLGKDGPTAWAMRREAIAQTPA</sequence>
<dbReference type="CDD" id="cd04301">
    <property type="entry name" value="NAT_SF"/>
    <property type="match status" value="1"/>
</dbReference>
<comment type="caution">
    <text evidence="2">The sequence shown here is derived from an EMBL/GenBank/DDBJ whole genome shotgun (WGS) entry which is preliminary data.</text>
</comment>
<gene>
    <name evidence="2" type="ORF">ACFPGP_09425</name>
</gene>
<accession>A0ABW0BI00</accession>
<name>A0ABW0BI00_9ACTN</name>
<organism evidence="2 3">
    <name type="scientific">Nocardioides taihuensis</name>
    <dbReference type="NCBI Taxonomy" id="1835606"/>
    <lineage>
        <taxon>Bacteria</taxon>
        <taxon>Bacillati</taxon>
        <taxon>Actinomycetota</taxon>
        <taxon>Actinomycetes</taxon>
        <taxon>Propionibacteriales</taxon>
        <taxon>Nocardioidaceae</taxon>
        <taxon>Nocardioides</taxon>
    </lineage>
</organism>
<dbReference type="SUPFAM" id="SSF55729">
    <property type="entry name" value="Acyl-CoA N-acyltransferases (Nat)"/>
    <property type="match status" value="1"/>
</dbReference>
<feature type="domain" description="N-acetyltransferase" evidence="1">
    <location>
        <begin position="121"/>
        <end position="203"/>
    </location>
</feature>
<dbReference type="PROSITE" id="PS51186">
    <property type="entry name" value="GNAT"/>
    <property type="match status" value="1"/>
</dbReference>
<keyword evidence="2" id="KW-0808">Transferase</keyword>
<evidence type="ECO:0000313" key="2">
    <source>
        <dbReference type="EMBL" id="MFC5176890.1"/>
    </source>
</evidence>
<dbReference type="InterPro" id="IPR052523">
    <property type="entry name" value="Trichothecene_AcTrans"/>
</dbReference>
<dbReference type="EMBL" id="JBHSKD010000008">
    <property type="protein sequence ID" value="MFC5176890.1"/>
    <property type="molecule type" value="Genomic_DNA"/>
</dbReference>
<dbReference type="PANTHER" id="PTHR42791:SF1">
    <property type="entry name" value="N-ACETYLTRANSFERASE DOMAIN-CONTAINING PROTEIN"/>
    <property type="match status" value="1"/>
</dbReference>
<dbReference type="Pfam" id="PF00583">
    <property type="entry name" value="Acetyltransf_1"/>
    <property type="match status" value="1"/>
</dbReference>
<keyword evidence="3" id="KW-1185">Reference proteome</keyword>
<dbReference type="InterPro" id="IPR000182">
    <property type="entry name" value="GNAT_dom"/>
</dbReference>
<protein>
    <submittedName>
        <fullName evidence="2">GNAT family N-acetyltransferase</fullName>
        <ecNumber evidence="2">2.3.-.-</ecNumber>
    </submittedName>
</protein>
<dbReference type="RefSeq" id="WP_378589506.1">
    <property type="nucleotide sequence ID" value="NZ_JBHSKD010000008.1"/>
</dbReference>
<dbReference type="EC" id="2.3.-.-" evidence="2"/>
<evidence type="ECO:0000313" key="3">
    <source>
        <dbReference type="Proteomes" id="UP001596087"/>
    </source>
</evidence>
<dbReference type="GO" id="GO:0016746">
    <property type="term" value="F:acyltransferase activity"/>
    <property type="evidence" value="ECO:0007669"/>
    <property type="project" value="UniProtKB-KW"/>
</dbReference>
<keyword evidence="2" id="KW-0012">Acyltransferase</keyword>
<evidence type="ECO:0000259" key="1">
    <source>
        <dbReference type="PROSITE" id="PS51186"/>
    </source>
</evidence>
<dbReference type="Proteomes" id="UP001596087">
    <property type="component" value="Unassembled WGS sequence"/>
</dbReference>
<reference evidence="3" key="1">
    <citation type="journal article" date="2019" name="Int. J. Syst. Evol. Microbiol.">
        <title>The Global Catalogue of Microorganisms (GCM) 10K type strain sequencing project: providing services to taxonomists for standard genome sequencing and annotation.</title>
        <authorList>
            <consortium name="The Broad Institute Genomics Platform"/>
            <consortium name="The Broad Institute Genome Sequencing Center for Infectious Disease"/>
            <person name="Wu L."/>
            <person name="Ma J."/>
        </authorList>
    </citation>
    <scope>NUCLEOTIDE SEQUENCE [LARGE SCALE GENOMIC DNA]</scope>
    <source>
        <strain evidence="3">DFY41</strain>
    </source>
</reference>
<dbReference type="Gene3D" id="3.40.630.30">
    <property type="match status" value="1"/>
</dbReference>
<proteinExistence type="predicted"/>